<sequence>MVGQLLNRQHFSANRRNLYQPQLFICFSYPYDFLLPFATCILQIAG</sequence>
<reference evidence="1" key="1">
    <citation type="submission" date="2014-09" db="EMBL/GenBank/DDBJ databases">
        <authorList>
            <person name="Magalhaes I.L.F."/>
            <person name="Oliveira U."/>
            <person name="Santos F.R."/>
            <person name="Vidigal T.H.D.A."/>
            <person name="Brescovit A.D."/>
            <person name="Santos A.J."/>
        </authorList>
    </citation>
    <scope>NUCLEOTIDE SEQUENCE</scope>
    <source>
        <tissue evidence="1">Shoot tissue taken approximately 20 cm above the soil surface</tissue>
    </source>
</reference>
<proteinExistence type="predicted"/>
<evidence type="ECO:0000313" key="1">
    <source>
        <dbReference type="EMBL" id="JAD34998.1"/>
    </source>
</evidence>
<dbReference type="EMBL" id="GBRH01262897">
    <property type="protein sequence ID" value="JAD34998.1"/>
    <property type="molecule type" value="Transcribed_RNA"/>
</dbReference>
<reference evidence="1" key="2">
    <citation type="journal article" date="2015" name="Data Brief">
        <title>Shoot transcriptome of the giant reed, Arundo donax.</title>
        <authorList>
            <person name="Barrero R.A."/>
            <person name="Guerrero F.D."/>
            <person name="Moolhuijzen P."/>
            <person name="Goolsby J.A."/>
            <person name="Tidwell J."/>
            <person name="Bellgard S.E."/>
            <person name="Bellgard M.I."/>
        </authorList>
    </citation>
    <scope>NUCLEOTIDE SEQUENCE</scope>
    <source>
        <tissue evidence="1">Shoot tissue taken approximately 20 cm above the soil surface</tissue>
    </source>
</reference>
<name>A0A0A8ZBC8_ARUDO</name>
<organism evidence="1">
    <name type="scientific">Arundo donax</name>
    <name type="common">Giant reed</name>
    <name type="synonym">Donax arundinaceus</name>
    <dbReference type="NCBI Taxonomy" id="35708"/>
    <lineage>
        <taxon>Eukaryota</taxon>
        <taxon>Viridiplantae</taxon>
        <taxon>Streptophyta</taxon>
        <taxon>Embryophyta</taxon>
        <taxon>Tracheophyta</taxon>
        <taxon>Spermatophyta</taxon>
        <taxon>Magnoliopsida</taxon>
        <taxon>Liliopsida</taxon>
        <taxon>Poales</taxon>
        <taxon>Poaceae</taxon>
        <taxon>PACMAD clade</taxon>
        <taxon>Arundinoideae</taxon>
        <taxon>Arundineae</taxon>
        <taxon>Arundo</taxon>
    </lineage>
</organism>
<accession>A0A0A8ZBC8</accession>
<protein>
    <submittedName>
        <fullName evidence="1">Uncharacterized protein</fullName>
    </submittedName>
</protein>
<dbReference type="AlphaFoldDB" id="A0A0A8ZBC8"/>